<gene>
    <name evidence="2" type="ORF">FF38_05625</name>
</gene>
<feature type="compositionally biased region" description="Polar residues" evidence="1">
    <location>
        <begin position="31"/>
        <end position="40"/>
    </location>
</feature>
<evidence type="ECO:0000313" key="3">
    <source>
        <dbReference type="Proteomes" id="UP000037069"/>
    </source>
</evidence>
<comment type="caution">
    <text evidence="2">The sequence shown here is derived from an EMBL/GenBank/DDBJ whole genome shotgun (WGS) entry which is preliminary data.</text>
</comment>
<dbReference type="OrthoDB" id="7454303at2759"/>
<protein>
    <submittedName>
        <fullName evidence="2">Uncharacterized protein</fullName>
    </submittedName>
</protein>
<feature type="compositionally biased region" description="Acidic residues" evidence="1">
    <location>
        <begin position="143"/>
        <end position="152"/>
    </location>
</feature>
<dbReference type="AlphaFoldDB" id="A0A0L0BV38"/>
<keyword evidence="3" id="KW-1185">Reference proteome</keyword>
<reference evidence="2 3" key="1">
    <citation type="journal article" date="2015" name="Nat. Commun.">
        <title>Lucilia cuprina genome unlocks parasitic fly biology to underpin future interventions.</title>
        <authorList>
            <person name="Anstead C.A."/>
            <person name="Korhonen P.K."/>
            <person name="Young N.D."/>
            <person name="Hall R.S."/>
            <person name="Jex A.R."/>
            <person name="Murali S.C."/>
            <person name="Hughes D.S."/>
            <person name="Lee S.F."/>
            <person name="Perry T."/>
            <person name="Stroehlein A.J."/>
            <person name="Ansell B.R."/>
            <person name="Breugelmans B."/>
            <person name="Hofmann A."/>
            <person name="Qu J."/>
            <person name="Dugan S."/>
            <person name="Lee S.L."/>
            <person name="Chao H."/>
            <person name="Dinh H."/>
            <person name="Han Y."/>
            <person name="Doddapaneni H.V."/>
            <person name="Worley K.C."/>
            <person name="Muzny D.M."/>
            <person name="Ioannidis P."/>
            <person name="Waterhouse R.M."/>
            <person name="Zdobnov E.M."/>
            <person name="James P.J."/>
            <person name="Bagnall N.H."/>
            <person name="Kotze A.C."/>
            <person name="Gibbs R.A."/>
            <person name="Richards S."/>
            <person name="Batterham P."/>
            <person name="Gasser R.B."/>
        </authorList>
    </citation>
    <scope>NUCLEOTIDE SEQUENCE [LARGE SCALE GENOMIC DNA]</scope>
    <source>
        <strain evidence="2 3">LS</strain>
        <tissue evidence="2">Full body</tissue>
    </source>
</reference>
<sequence>MPSLRSTRSRKEESENIEIKENLSSKKEQQANKNSTNKTTRAGRASKETGTILKEINCVKQNSSKSSNSRKTKSKMVHEGGNAQTQDKPLENTEGELTKTIGDKEVEQPVIVNEPMDVAENIEDNDDCSPIKKQKMNEKELFDDNNDDESEEANLSVEQEKNKHQLEKQTETEQNLVKDKAIANTSSKNKSISLKSQTNTSKEPEEAASTVSNLPKQLLTVISNLYLNVGERLHLDFPPRCLDDLAFCHRHHYRSELPDAPAPSQAHSLRSALQHYRYILFINTTTDMCHRGEFPGKGVFTKVMELVLSINYSTKHPNVNIPIFQQAYHKSISLFSMIVRTFPPCWHKLRPYYVGFLECGLDPSKLKNNKEEPPSKSAKIFDILLDLLEEALKNSKEEDLKTSKSETLKFPQNFNTEATSPGCTELSMCSEYWNQNEYEKKEREKQTFDALPSDQKLERIFMALRLLLQILENDLAMWMLHHNKKTKEWIFCAENRPLIVVLCDLTQYTRMTRVARRIFSVYSEAAAKGLCKKRLKVLERFISLLMVASNTADMENTAIGVKYPFLGDQTKTLIEEFFKIFKAHNREKISKYMETIELLRIPYVRYEFIDNVLIMFQFTNTEPLTPQKIALDIAKKRWLKYKPAAELTTLDEDISREQYLHLLLDALRMYCEFHGSKTFLHVITDIKKISPLTTTNDSVHRWPTHGSGVLVLNKMANDIILLETKLKMTVRMSKPKVDLPLADICIDEAIILKYRTDLKFIVSLQNVVLKQKETYTDVDFTAWLEFLNEFAPKKLSKEETN</sequence>
<organism evidence="2 3">
    <name type="scientific">Lucilia cuprina</name>
    <name type="common">Green bottle fly</name>
    <name type="synonym">Australian sheep blowfly</name>
    <dbReference type="NCBI Taxonomy" id="7375"/>
    <lineage>
        <taxon>Eukaryota</taxon>
        <taxon>Metazoa</taxon>
        <taxon>Ecdysozoa</taxon>
        <taxon>Arthropoda</taxon>
        <taxon>Hexapoda</taxon>
        <taxon>Insecta</taxon>
        <taxon>Pterygota</taxon>
        <taxon>Neoptera</taxon>
        <taxon>Endopterygota</taxon>
        <taxon>Diptera</taxon>
        <taxon>Brachycera</taxon>
        <taxon>Muscomorpha</taxon>
        <taxon>Oestroidea</taxon>
        <taxon>Calliphoridae</taxon>
        <taxon>Luciliinae</taxon>
        <taxon>Lucilia</taxon>
    </lineage>
</organism>
<name>A0A0L0BV38_LUCCU</name>
<accession>A0A0L0BV38</accession>
<feature type="region of interest" description="Disordered" evidence="1">
    <location>
        <begin position="1"/>
        <end position="94"/>
    </location>
</feature>
<dbReference type="EMBL" id="JRES01001294">
    <property type="protein sequence ID" value="KNC23881.1"/>
    <property type="molecule type" value="Genomic_DNA"/>
</dbReference>
<dbReference type="STRING" id="7375.A0A0L0BV38"/>
<evidence type="ECO:0000313" key="2">
    <source>
        <dbReference type="EMBL" id="KNC23881.1"/>
    </source>
</evidence>
<feature type="compositionally biased region" description="Basic and acidic residues" evidence="1">
    <location>
        <begin position="158"/>
        <end position="181"/>
    </location>
</feature>
<dbReference type="OMA" id="RCAMLPD"/>
<evidence type="ECO:0000256" key="1">
    <source>
        <dbReference type="SAM" id="MobiDB-lite"/>
    </source>
</evidence>
<feature type="compositionally biased region" description="Polar residues" evidence="1">
    <location>
        <begin position="183"/>
        <end position="201"/>
    </location>
</feature>
<feature type="compositionally biased region" description="Basic and acidic residues" evidence="1">
    <location>
        <begin position="9"/>
        <end position="30"/>
    </location>
</feature>
<dbReference type="Proteomes" id="UP000037069">
    <property type="component" value="Unassembled WGS sequence"/>
</dbReference>
<feature type="region of interest" description="Disordered" evidence="1">
    <location>
        <begin position="142"/>
        <end position="211"/>
    </location>
</feature>
<proteinExistence type="predicted"/>